<accession>A0A1M4YFA9</accession>
<comment type="cofactor">
    <cofactor evidence="1">
        <name>Zn(2+)</name>
        <dbReference type="ChEBI" id="CHEBI:29105"/>
    </cofactor>
</comment>
<dbReference type="PANTHER" id="PTHR35864">
    <property type="entry name" value="ZINC METALLOPROTEASE MJ0611-RELATED"/>
    <property type="match status" value="1"/>
</dbReference>
<proteinExistence type="inferred from homology"/>
<keyword evidence="6 13" id="KW-0812">Transmembrane</keyword>
<name>A0A1M4YFA9_9FIRM</name>
<feature type="transmembrane region" description="Helical" evidence="13">
    <location>
        <begin position="87"/>
        <end position="111"/>
    </location>
</feature>
<dbReference type="Proteomes" id="UP000184148">
    <property type="component" value="Unassembled WGS sequence"/>
</dbReference>
<evidence type="ECO:0000256" key="11">
    <source>
        <dbReference type="ARBA" id="ARBA00023049"/>
    </source>
</evidence>
<dbReference type="RefSeq" id="WP_073238637.1">
    <property type="nucleotide sequence ID" value="NZ_FQUY01000010.1"/>
</dbReference>
<dbReference type="AlphaFoldDB" id="A0A1M4YFA9"/>
<dbReference type="OrthoDB" id="9800627at2"/>
<feature type="domain" description="Peptidase M50" evidence="14">
    <location>
        <begin position="120"/>
        <end position="156"/>
    </location>
</feature>
<feature type="transmembrane region" description="Helical" evidence="13">
    <location>
        <begin position="117"/>
        <end position="138"/>
    </location>
</feature>
<evidence type="ECO:0000256" key="7">
    <source>
        <dbReference type="ARBA" id="ARBA00022723"/>
    </source>
</evidence>
<evidence type="ECO:0000256" key="8">
    <source>
        <dbReference type="ARBA" id="ARBA00022801"/>
    </source>
</evidence>
<keyword evidence="8" id="KW-0378">Hydrolase</keyword>
<dbReference type="GO" id="GO:0006508">
    <property type="term" value="P:proteolysis"/>
    <property type="evidence" value="ECO:0007669"/>
    <property type="project" value="UniProtKB-KW"/>
</dbReference>
<feature type="transmembrane region" description="Helical" evidence="13">
    <location>
        <begin position="166"/>
        <end position="188"/>
    </location>
</feature>
<evidence type="ECO:0000256" key="4">
    <source>
        <dbReference type="ARBA" id="ARBA00022475"/>
    </source>
</evidence>
<dbReference type="PANTHER" id="PTHR35864:SF1">
    <property type="entry name" value="ZINC METALLOPROTEASE YWHC-RELATED"/>
    <property type="match status" value="1"/>
</dbReference>
<gene>
    <name evidence="15" type="ORF">SAMN02745133_01706</name>
</gene>
<evidence type="ECO:0000256" key="6">
    <source>
        <dbReference type="ARBA" id="ARBA00022692"/>
    </source>
</evidence>
<dbReference type="Pfam" id="PF02163">
    <property type="entry name" value="Peptidase_M50"/>
    <property type="match status" value="1"/>
</dbReference>
<dbReference type="GO" id="GO:0008237">
    <property type="term" value="F:metallopeptidase activity"/>
    <property type="evidence" value="ECO:0007669"/>
    <property type="project" value="UniProtKB-KW"/>
</dbReference>
<reference evidence="16" key="1">
    <citation type="submission" date="2016-11" db="EMBL/GenBank/DDBJ databases">
        <authorList>
            <person name="Varghese N."/>
            <person name="Submissions S."/>
        </authorList>
    </citation>
    <scope>NUCLEOTIDE SEQUENCE [LARGE SCALE GENOMIC DNA]</scope>
    <source>
        <strain evidence="16">DSM 12395</strain>
    </source>
</reference>
<evidence type="ECO:0000256" key="10">
    <source>
        <dbReference type="ARBA" id="ARBA00022989"/>
    </source>
</evidence>
<organism evidence="15 16">
    <name type="scientific">Desulforamulus putei DSM 12395</name>
    <dbReference type="NCBI Taxonomy" id="1121429"/>
    <lineage>
        <taxon>Bacteria</taxon>
        <taxon>Bacillati</taxon>
        <taxon>Bacillota</taxon>
        <taxon>Clostridia</taxon>
        <taxon>Eubacteriales</taxon>
        <taxon>Peptococcaceae</taxon>
        <taxon>Desulforamulus</taxon>
    </lineage>
</organism>
<keyword evidence="4" id="KW-1003">Cell membrane</keyword>
<evidence type="ECO:0000313" key="16">
    <source>
        <dbReference type="Proteomes" id="UP000184148"/>
    </source>
</evidence>
<keyword evidence="16" id="KW-1185">Reference proteome</keyword>
<dbReference type="InterPro" id="IPR052348">
    <property type="entry name" value="Metallopeptidase_M50B"/>
</dbReference>
<evidence type="ECO:0000256" key="13">
    <source>
        <dbReference type="SAM" id="Phobius"/>
    </source>
</evidence>
<dbReference type="GO" id="GO:0046872">
    <property type="term" value="F:metal ion binding"/>
    <property type="evidence" value="ECO:0007669"/>
    <property type="project" value="UniProtKB-KW"/>
</dbReference>
<dbReference type="InterPro" id="IPR008915">
    <property type="entry name" value="Peptidase_M50"/>
</dbReference>
<keyword evidence="12 13" id="KW-0472">Membrane</keyword>
<comment type="subcellular location">
    <subcellularLocation>
        <location evidence="2">Cell membrane</location>
        <topology evidence="2">Multi-pass membrane protein</topology>
    </subcellularLocation>
</comment>
<dbReference type="GO" id="GO:0005886">
    <property type="term" value="C:plasma membrane"/>
    <property type="evidence" value="ECO:0007669"/>
    <property type="project" value="UniProtKB-SubCell"/>
</dbReference>
<keyword evidence="7" id="KW-0479">Metal-binding</keyword>
<keyword evidence="11" id="KW-0482">Metalloprotease</keyword>
<dbReference type="EMBL" id="FQUY01000010">
    <property type="protein sequence ID" value="SHF04410.1"/>
    <property type="molecule type" value="Genomic_DNA"/>
</dbReference>
<sequence length="207" mass="22981">MFGVPSMEEVIYKLLLIFFALPLHEYAHGLVAYKLGDPTAKYEGRLTLNPIKHLDPLGTLLIFFGPIGWAKPVPVNPFHFANRKRGMMLVSLAGPGANFLLAAIGAVLLGIFYQSPVLAYIFENFMILNVWLAVFNLLPLPPLDGSKILAGILPGRQAWLYELERYGFAILFLLIFFGFLTPILIFFASPVIKYLAVLANFIAGLPL</sequence>
<keyword evidence="5 15" id="KW-0645">Protease</keyword>
<evidence type="ECO:0000256" key="5">
    <source>
        <dbReference type="ARBA" id="ARBA00022670"/>
    </source>
</evidence>
<evidence type="ECO:0000313" key="15">
    <source>
        <dbReference type="EMBL" id="SHF04410.1"/>
    </source>
</evidence>
<comment type="similarity">
    <text evidence="3">Belongs to the peptidase M50B family.</text>
</comment>
<dbReference type="InterPro" id="IPR044537">
    <property type="entry name" value="Rip2-like"/>
</dbReference>
<evidence type="ECO:0000256" key="1">
    <source>
        <dbReference type="ARBA" id="ARBA00001947"/>
    </source>
</evidence>
<keyword evidence="9" id="KW-0862">Zinc</keyword>
<evidence type="ECO:0000259" key="14">
    <source>
        <dbReference type="Pfam" id="PF02163"/>
    </source>
</evidence>
<evidence type="ECO:0000256" key="9">
    <source>
        <dbReference type="ARBA" id="ARBA00022833"/>
    </source>
</evidence>
<dbReference type="STRING" id="1121429.SAMN02745133_01706"/>
<evidence type="ECO:0000256" key="12">
    <source>
        <dbReference type="ARBA" id="ARBA00023136"/>
    </source>
</evidence>
<evidence type="ECO:0000256" key="2">
    <source>
        <dbReference type="ARBA" id="ARBA00004651"/>
    </source>
</evidence>
<keyword evidence="10 13" id="KW-1133">Transmembrane helix</keyword>
<evidence type="ECO:0000256" key="3">
    <source>
        <dbReference type="ARBA" id="ARBA00007931"/>
    </source>
</evidence>
<dbReference type="CDD" id="cd06158">
    <property type="entry name" value="S2P-M50_like_1"/>
    <property type="match status" value="1"/>
</dbReference>
<protein>
    <submittedName>
        <fullName evidence="15">Zn-dependent protease (Includes SpoIVFB)</fullName>
    </submittedName>
</protein>